<dbReference type="Pfam" id="PF03466">
    <property type="entry name" value="LysR_substrate"/>
    <property type="match status" value="1"/>
</dbReference>
<keyword evidence="3" id="KW-0238">DNA-binding</keyword>
<accession>A0ABN2I9Z5</accession>
<dbReference type="PRINTS" id="PR00039">
    <property type="entry name" value="HTHLYSR"/>
</dbReference>
<comment type="caution">
    <text evidence="6">The sequence shown here is derived from an EMBL/GenBank/DDBJ whole genome shotgun (WGS) entry which is preliminary data.</text>
</comment>
<dbReference type="PANTHER" id="PTHR30126">
    <property type="entry name" value="HTH-TYPE TRANSCRIPTIONAL REGULATOR"/>
    <property type="match status" value="1"/>
</dbReference>
<dbReference type="Gene3D" id="3.40.190.10">
    <property type="entry name" value="Periplasmic binding protein-like II"/>
    <property type="match status" value="2"/>
</dbReference>
<dbReference type="SUPFAM" id="SSF46785">
    <property type="entry name" value="Winged helix' DNA-binding domain"/>
    <property type="match status" value="1"/>
</dbReference>
<gene>
    <name evidence="6" type="ORF">GCM10009745_54730</name>
</gene>
<dbReference type="InterPro" id="IPR005119">
    <property type="entry name" value="LysR_subst-bd"/>
</dbReference>
<keyword evidence="4" id="KW-0804">Transcription</keyword>
<evidence type="ECO:0000256" key="2">
    <source>
        <dbReference type="ARBA" id="ARBA00023015"/>
    </source>
</evidence>
<evidence type="ECO:0000256" key="4">
    <source>
        <dbReference type="ARBA" id="ARBA00023163"/>
    </source>
</evidence>
<reference evidence="6 7" key="1">
    <citation type="journal article" date="2019" name="Int. J. Syst. Evol. Microbiol.">
        <title>The Global Catalogue of Microorganisms (GCM) 10K type strain sequencing project: providing services to taxonomists for standard genome sequencing and annotation.</title>
        <authorList>
            <consortium name="The Broad Institute Genomics Platform"/>
            <consortium name="The Broad Institute Genome Sequencing Center for Infectious Disease"/>
            <person name="Wu L."/>
            <person name="Ma J."/>
        </authorList>
    </citation>
    <scope>NUCLEOTIDE SEQUENCE [LARGE SCALE GENOMIC DNA]</scope>
    <source>
        <strain evidence="6 7">JCM 14307</strain>
    </source>
</reference>
<evidence type="ECO:0000256" key="3">
    <source>
        <dbReference type="ARBA" id="ARBA00023125"/>
    </source>
</evidence>
<evidence type="ECO:0000256" key="1">
    <source>
        <dbReference type="ARBA" id="ARBA00009437"/>
    </source>
</evidence>
<dbReference type="Pfam" id="PF00126">
    <property type="entry name" value="HTH_1"/>
    <property type="match status" value="1"/>
</dbReference>
<dbReference type="EMBL" id="BAAANF010000017">
    <property type="protein sequence ID" value="GAA1700813.1"/>
    <property type="molecule type" value="Genomic_DNA"/>
</dbReference>
<dbReference type="InterPro" id="IPR000847">
    <property type="entry name" value="LysR_HTH_N"/>
</dbReference>
<dbReference type="Gene3D" id="1.10.10.10">
    <property type="entry name" value="Winged helix-like DNA-binding domain superfamily/Winged helix DNA-binding domain"/>
    <property type="match status" value="1"/>
</dbReference>
<dbReference type="CDD" id="cd05466">
    <property type="entry name" value="PBP2_LTTR_substrate"/>
    <property type="match status" value="1"/>
</dbReference>
<dbReference type="PROSITE" id="PS50931">
    <property type="entry name" value="HTH_LYSR"/>
    <property type="match status" value="1"/>
</dbReference>
<protein>
    <recommendedName>
        <fullName evidence="5">HTH lysR-type domain-containing protein</fullName>
    </recommendedName>
</protein>
<dbReference type="PANTHER" id="PTHR30126:SF39">
    <property type="entry name" value="HTH-TYPE TRANSCRIPTIONAL REGULATOR CYSL"/>
    <property type="match status" value="1"/>
</dbReference>
<evidence type="ECO:0000313" key="7">
    <source>
        <dbReference type="Proteomes" id="UP001500280"/>
    </source>
</evidence>
<dbReference type="SUPFAM" id="SSF53850">
    <property type="entry name" value="Periplasmic binding protein-like II"/>
    <property type="match status" value="1"/>
</dbReference>
<feature type="domain" description="HTH lysR-type" evidence="5">
    <location>
        <begin position="24"/>
        <end position="79"/>
    </location>
</feature>
<evidence type="ECO:0000259" key="5">
    <source>
        <dbReference type="PROSITE" id="PS50931"/>
    </source>
</evidence>
<name>A0ABN2I9Z5_9ACTN</name>
<evidence type="ECO:0000313" key="6">
    <source>
        <dbReference type="EMBL" id="GAA1700813.1"/>
    </source>
</evidence>
<keyword evidence="7" id="KW-1185">Reference proteome</keyword>
<dbReference type="InterPro" id="IPR036390">
    <property type="entry name" value="WH_DNA-bd_sf"/>
</dbReference>
<keyword evidence="2" id="KW-0805">Transcription regulation</keyword>
<sequence length="314" mass="32198">MVWQMAASAPTMISAPSISDTYLVDPHLLRTFVTVAELGSFSAAADRLGYTQSAVSQHIAVLESDLGTPLLHRRPVTPTPAGERLLEHAGAILLRLAAARADVHRAVGDPPGTLTIAASPLAAVGGRLATALTAVRRSHPGTVVTLTVCGRAEVAHGVAVGEYHLGLIDGVAAPTDPLLLVDAGTLRTSAVAHDALVVALANDHPLAKRRRIALHDLVDARWIDAPDVAAPLAALRAATDSDGFRPALTYTGSDLTTLLDLVAAGHGLAVLPAALAPTATTVPLTTPRLQHRIDLLHGHLPGIAAASLAAALAG</sequence>
<dbReference type="InterPro" id="IPR036388">
    <property type="entry name" value="WH-like_DNA-bd_sf"/>
</dbReference>
<comment type="similarity">
    <text evidence="1">Belongs to the LysR transcriptional regulatory family.</text>
</comment>
<proteinExistence type="inferred from homology"/>
<dbReference type="Proteomes" id="UP001500280">
    <property type="component" value="Unassembled WGS sequence"/>
</dbReference>
<organism evidence="6 7">
    <name type="scientific">Kribbella yunnanensis</name>
    <dbReference type="NCBI Taxonomy" id="190194"/>
    <lineage>
        <taxon>Bacteria</taxon>
        <taxon>Bacillati</taxon>
        <taxon>Actinomycetota</taxon>
        <taxon>Actinomycetes</taxon>
        <taxon>Propionibacteriales</taxon>
        <taxon>Kribbellaceae</taxon>
        <taxon>Kribbella</taxon>
    </lineage>
</organism>